<proteinExistence type="predicted"/>
<gene>
    <name evidence="1" type="ORF">CR513_08247</name>
</gene>
<name>A0A371HXV3_MUCPR</name>
<dbReference type="EMBL" id="QJKJ01001434">
    <property type="protein sequence ID" value="RDY07609.1"/>
    <property type="molecule type" value="Genomic_DNA"/>
</dbReference>
<reference evidence="1" key="1">
    <citation type="submission" date="2018-05" db="EMBL/GenBank/DDBJ databases">
        <title>Draft genome of Mucuna pruriens seed.</title>
        <authorList>
            <person name="Nnadi N.E."/>
            <person name="Vos R."/>
            <person name="Hasami M.H."/>
            <person name="Devisetty U.K."/>
            <person name="Aguiy J.C."/>
        </authorList>
    </citation>
    <scope>NUCLEOTIDE SEQUENCE [LARGE SCALE GENOMIC DNA]</scope>
    <source>
        <strain evidence="1">JCA_2017</strain>
    </source>
</reference>
<accession>A0A371HXV3</accession>
<sequence>MEQVIEGFELSIHGKQTFGLHITRPIMSPKNFETYDRNELYVIMGGSYCKMPKNSLHESLSGENKVSIDLSFKSLFVQRLHDKAQLQLEKEGDLEQFSHLRKCKHLPRRDDPFKIIKKIKDDTYKVEMPREFGGKFWLWILGLHLDTRNMSPYKLQWLSNKGEMVVNKQVNVELTLGKYKDEILCDVVLMEATHILLGRSWQFDKQVTHDNVTNNFSFVH</sequence>
<dbReference type="AlphaFoldDB" id="A0A371HXV3"/>
<comment type="caution">
    <text evidence="1">The sequence shown here is derived from an EMBL/GenBank/DDBJ whole genome shotgun (WGS) entry which is preliminary data.</text>
</comment>
<dbReference type="PANTHER" id="PTHR35046:SF9">
    <property type="entry name" value="RNA-DIRECTED DNA POLYMERASE"/>
    <property type="match status" value="1"/>
</dbReference>
<evidence type="ECO:0000313" key="2">
    <source>
        <dbReference type="Proteomes" id="UP000257109"/>
    </source>
</evidence>
<evidence type="ECO:0000313" key="1">
    <source>
        <dbReference type="EMBL" id="RDY07609.1"/>
    </source>
</evidence>
<dbReference type="Proteomes" id="UP000257109">
    <property type="component" value="Unassembled WGS sequence"/>
</dbReference>
<dbReference type="OrthoDB" id="1747743at2759"/>
<organism evidence="1 2">
    <name type="scientific">Mucuna pruriens</name>
    <name type="common">Velvet bean</name>
    <name type="synonym">Dolichos pruriens</name>
    <dbReference type="NCBI Taxonomy" id="157652"/>
    <lineage>
        <taxon>Eukaryota</taxon>
        <taxon>Viridiplantae</taxon>
        <taxon>Streptophyta</taxon>
        <taxon>Embryophyta</taxon>
        <taxon>Tracheophyta</taxon>
        <taxon>Spermatophyta</taxon>
        <taxon>Magnoliopsida</taxon>
        <taxon>eudicotyledons</taxon>
        <taxon>Gunneridae</taxon>
        <taxon>Pentapetalae</taxon>
        <taxon>rosids</taxon>
        <taxon>fabids</taxon>
        <taxon>Fabales</taxon>
        <taxon>Fabaceae</taxon>
        <taxon>Papilionoideae</taxon>
        <taxon>50 kb inversion clade</taxon>
        <taxon>NPAAA clade</taxon>
        <taxon>indigoferoid/millettioid clade</taxon>
        <taxon>Phaseoleae</taxon>
        <taxon>Mucuna</taxon>
    </lineage>
</organism>
<protein>
    <submittedName>
        <fullName evidence="1">Uncharacterized protein</fullName>
    </submittedName>
</protein>
<feature type="non-terminal residue" evidence="1">
    <location>
        <position position="220"/>
    </location>
</feature>
<dbReference type="PANTHER" id="PTHR35046">
    <property type="entry name" value="ZINC KNUCKLE (CCHC-TYPE) FAMILY PROTEIN"/>
    <property type="match status" value="1"/>
</dbReference>
<keyword evidence="2" id="KW-1185">Reference proteome</keyword>